<organism evidence="1 2">
    <name type="scientific">Arabis nemorensis</name>
    <dbReference type="NCBI Taxonomy" id="586526"/>
    <lineage>
        <taxon>Eukaryota</taxon>
        <taxon>Viridiplantae</taxon>
        <taxon>Streptophyta</taxon>
        <taxon>Embryophyta</taxon>
        <taxon>Tracheophyta</taxon>
        <taxon>Spermatophyta</taxon>
        <taxon>Magnoliopsida</taxon>
        <taxon>eudicotyledons</taxon>
        <taxon>Gunneridae</taxon>
        <taxon>Pentapetalae</taxon>
        <taxon>rosids</taxon>
        <taxon>malvids</taxon>
        <taxon>Brassicales</taxon>
        <taxon>Brassicaceae</taxon>
        <taxon>Arabideae</taxon>
        <taxon>Arabis</taxon>
    </lineage>
</organism>
<accession>A0A565BJ75</accession>
<dbReference type="EMBL" id="CABITT030000004">
    <property type="protein sequence ID" value="VVB01407.1"/>
    <property type="molecule type" value="Genomic_DNA"/>
</dbReference>
<proteinExistence type="predicted"/>
<dbReference type="AlphaFoldDB" id="A0A565BJ75"/>
<dbReference type="Proteomes" id="UP000489600">
    <property type="component" value="Unassembled WGS sequence"/>
</dbReference>
<keyword evidence="2" id="KW-1185">Reference proteome</keyword>
<sequence length="92" mass="10405">MPLLKCYFSKILPFQNLCKNVVAVSDLLFRRAVSLTAAGKRTISVFCSSSATQFSVTQACLSQIFFFCFLPRGLRRWFPPVRSGPCLFICRT</sequence>
<evidence type="ECO:0000313" key="1">
    <source>
        <dbReference type="EMBL" id="VVB01407.1"/>
    </source>
</evidence>
<gene>
    <name evidence="1" type="ORF">ANE_LOCUS11851</name>
</gene>
<evidence type="ECO:0000313" key="2">
    <source>
        <dbReference type="Proteomes" id="UP000489600"/>
    </source>
</evidence>
<reference evidence="1" key="1">
    <citation type="submission" date="2019-07" db="EMBL/GenBank/DDBJ databases">
        <authorList>
            <person name="Dittberner H."/>
        </authorList>
    </citation>
    <scope>NUCLEOTIDE SEQUENCE [LARGE SCALE GENOMIC DNA]</scope>
</reference>
<name>A0A565BJ75_9BRAS</name>
<protein>
    <submittedName>
        <fullName evidence="1">Uncharacterized protein</fullName>
    </submittedName>
</protein>
<comment type="caution">
    <text evidence="1">The sequence shown here is derived from an EMBL/GenBank/DDBJ whole genome shotgun (WGS) entry which is preliminary data.</text>
</comment>